<keyword evidence="4" id="KW-0223">Dioxygenase</keyword>
<dbReference type="EMBL" id="CP049109">
    <property type="protein sequence ID" value="QIG78686.1"/>
    <property type="molecule type" value="Genomic_DNA"/>
</dbReference>
<evidence type="ECO:0000256" key="5">
    <source>
        <dbReference type="ARBA" id="ARBA00023002"/>
    </source>
</evidence>
<dbReference type="PANTHER" id="PTHR10869:SF246">
    <property type="entry name" value="TRANSMEMBRANE PROLYL 4-HYDROXYLASE"/>
    <property type="match status" value="1"/>
</dbReference>
<dbReference type="GO" id="GO:0005506">
    <property type="term" value="F:iron ion binding"/>
    <property type="evidence" value="ECO:0007669"/>
    <property type="project" value="InterPro"/>
</dbReference>
<dbReference type="PANTHER" id="PTHR10869">
    <property type="entry name" value="PROLYL 4-HYDROXYLASE ALPHA SUBUNIT"/>
    <property type="match status" value="1"/>
</dbReference>
<dbReference type="Proteomes" id="UP000501568">
    <property type="component" value="Chromosome"/>
</dbReference>
<dbReference type="PROSITE" id="PS51471">
    <property type="entry name" value="FE2OG_OXY"/>
    <property type="match status" value="1"/>
</dbReference>
<dbReference type="Gene3D" id="2.60.120.620">
    <property type="entry name" value="q2cbj1_9rhob like domain"/>
    <property type="match status" value="1"/>
</dbReference>
<feature type="domain" description="Fe2OG dioxygenase" evidence="7">
    <location>
        <begin position="105"/>
        <end position="214"/>
    </location>
</feature>
<dbReference type="SMART" id="SM00702">
    <property type="entry name" value="P4Hc"/>
    <property type="match status" value="1"/>
</dbReference>
<keyword evidence="3" id="KW-0847">Vitamin C</keyword>
<reference evidence="8 9" key="1">
    <citation type="submission" date="2020-02" db="EMBL/GenBank/DDBJ databases">
        <authorList>
            <person name="Zheng R.K."/>
            <person name="Sun C.M."/>
        </authorList>
    </citation>
    <scope>NUCLEOTIDE SEQUENCE [LARGE SCALE GENOMIC DNA]</scope>
    <source>
        <strain evidence="9">zrk23</strain>
    </source>
</reference>
<keyword evidence="2" id="KW-0479">Metal-binding</keyword>
<keyword evidence="6" id="KW-0408">Iron</keyword>
<dbReference type="KEGG" id="spzr:G5C33_02040"/>
<dbReference type="InterPro" id="IPR045054">
    <property type="entry name" value="P4HA-like"/>
</dbReference>
<dbReference type="InterPro" id="IPR044862">
    <property type="entry name" value="Pro_4_hyd_alph_FE2OG_OXY"/>
</dbReference>
<dbReference type="Pfam" id="PF13640">
    <property type="entry name" value="2OG-FeII_Oxy_3"/>
    <property type="match status" value="1"/>
</dbReference>
<evidence type="ECO:0000313" key="9">
    <source>
        <dbReference type="Proteomes" id="UP000501568"/>
    </source>
</evidence>
<dbReference type="InterPro" id="IPR006620">
    <property type="entry name" value="Pro_4_hyd_alph"/>
</dbReference>
<evidence type="ECO:0000256" key="6">
    <source>
        <dbReference type="ARBA" id="ARBA00023004"/>
    </source>
</evidence>
<accession>A0A6G6Y287</accession>
<name>A0A6G6Y287_9SPHN</name>
<proteinExistence type="predicted"/>
<dbReference type="GO" id="GO:0051213">
    <property type="term" value="F:dioxygenase activity"/>
    <property type="evidence" value="ECO:0007669"/>
    <property type="project" value="UniProtKB-KW"/>
</dbReference>
<evidence type="ECO:0000259" key="7">
    <source>
        <dbReference type="PROSITE" id="PS51471"/>
    </source>
</evidence>
<dbReference type="InterPro" id="IPR005123">
    <property type="entry name" value="Oxoglu/Fe-dep_dioxygenase_dom"/>
</dbReference>
<evidence type="ECO:0000256" key="2">
    <source>
        <dbReference type="ARBA" id="ARBA00022723"/>
    </source>
</evidence>
<dbReference type="GO" id="GO:0016705">
    <property type="term" value="F:oxidoreductase activity, acting on paired donors, with incorporation or reduction of molecular oxygen"/>
    <property type="evidence" value="ECO:0007669"/>
    <property type="project" value="InterPro"/>
</dbReference>
<dbReference type="RefSeq" id="WP_165325684.1">
    <property type="nucleotide sequence ID" value="NZ_CP049109.1"/>
</dbReference>
<evidence type="ECO:0000256" key="3">
    <source>
        <dbReference type="ARBA" id="ARBA00022896"/>
    </source>
</evidence>
<comment type="cofactor">
    <cofactor evidence="1">
        <name>L-ascorbate</name>
        <dbReference type="ChEBI" id="CHEBI:38290"/>
    </cofactor>
</comment>
<protein>
    <submittedName>
        <fullName evidence="8">2OG-Fe(II) oxygenase</fullName>
    </submittedName>
</protein>
<evidence type="ECO:0000256" key="4">
    <source>
        <dbReference type="ARBA" id="ARBA00022964"/>
    </source>
</evidence>
<keyword evidence="5" id="KW-0560">Oxidoreductase</keyword>
<evidence type="ECO:0000313" key="8">
    <source>
        <dbReference type="EMBL" id="QIG78686.1"/>
    </source>
</evidence>
<dbReference type="GO" id="GO:0031418">
    <property type="term" value="F:L-ascorbic acid binding"/>
    <property type="evidence" value="ECO:0007669"/>
    <property type="project" value="UniProtKB-KW"/>
</dbReference>
<sequence length="233" mass="25937">MAHAASSSSDLPAEPVIARLSAHPGVRRFPGKKLTLFQLSGFLDAELCAAICRRIDERREPSAISGHQTGERIRTSETCHFDDTDPLAREVESRIADLTGLDLSHGEPMQGQHYAVGQEFREHIDHFLPAQPDYEKHTQVPGNRSWTVMIYLNDVAAGGATRFRAVDKIIRPERGKLLAWCNLDSAGNGNPHASHCAMKVRAGEKYVITKWFRERPYGWLNEAGDVVLRGRGT</sequence>
<gene>
    <name evidence="8" type="ORF">G5C33_02040</name>
</gene>
<organism evidence="8 9">
    <name type="scientific">Stakelama tenebrarum</name>
    <dbReference type="NCBI Taxonomy" id="2711215"/>
    <lineage>
        <taxon>Bacteria</taxon>
        <taxon>Pseudomonadati</taxon>
        <taxon>Pseudomonadota</taxon>
        <taxon>Alphaproteobacteria</taxon>
        <taxon>Sphingomonadales</taxon>
        <taxon>Sphingomonadaceae</taxon>
        <taxon>Stakelama</taxon>
    </lineage>
</organism>
<evidence type="ECO:0000256" key="1">
    <source>
        <dbReference type="ARBA" id="ARBA00001961"/>
    </source>
</evidence>
<dbReference type="AlphaFoldDB" id="A0A6G6Y287"/>
<keyword evidence="9" id="KW-1185">Reference proteome</keyword>